<organism evidence="1 2">
    <name type="scientific">Pseudotamlana agarivorans</name>
    <dbReference type="NCBI Taxonomy" id="481183"/>
    <lineage>
        <taxon>Bacteria</taxon>
        <taxon>Pseudomonadati</taxon>
        <taxon>Bacteroidota</taxon>
        <taxon>Flavobacteriia</taxon>
        <taxon>Flavobacteriales</taxon>
        <taxon>Flavobacteriaceae</taxon>
        <taxon>Pseudotamlana</taxon>
    </lineage>
</organism>
<name>A0ACC5U9F5_9FLAO</name>
<reference evidence="1" key="1">
    <citation type="submission" date="2021-05" db="EMBL/GenBank/DDBJ databases">
        <title>Draft genomes of bacteria isolated from model marine particles.</title>
        <authorList>
            <person name="Datta M.S."/>
            <person name="Schwartzman J.A."/>
            <person name="Enke T.N."/>
            <person name="Saavedra J."/>
            <person name="Cermak N."/>
            <person name="Cordero O.X."/>
        </authorList>
    </citation>
    <scope>NUCLEOTIDE SEQUENCE</scope>
    <source>
        <strain evidence="1">I2M19</strain>
    </source>
</reference>
<dbReference type="Proteomes" id="UP001647509">
    <property type="component" value="Unassembled WGS sequence"/>
</dbReference>
<protein>
    <submittedName>
        <fullName evidence="1">Uncharacterized protein</fullName>
    </submittedName>
</protein>
<comment type="caution">
    <text evidence="1">The sequence shown here is derived from an EMBL/GenBank/DDBJ whole genome shotgun (WGS) entry which is preliminary data.</text>
</comment>
<accession>A0ACC5U9F5</accession>
<dbReference type="EMBL" id="JAHKPD010000013">
    <property type="protein sequence ID" value="MBU2950958.1"/>
    <property type="molecule type" value="Genomic_DNA"/>
</dbReference>
<gene>
    <name evidence="1" type="ORF">KO493_09625</name>
</gene>
<sequence length="289" mass="31522">MKKLHYLFKSLLVILLFTSCSDDDSIETISEDRFVSNISLSKQNVFIEDEVTLKFETNNNETMTIVSENADVNLIPVSDTEYKISSTKAGAGYITITTTKGEIEQIDQVQVIFNAHGTEDYVTLEGVIVGESNRNSLLLLHGEPDEIQQFTASSTNETTGVVSTINLENWYYLSKGIAFTITDTSGLISQAKIYGTNWAIDIDGDIKQGSPYTGSIGTLGDFSTGILMDDVYAQNGIPTTSGISGPSMVFYRYADLNTSAAGSQIGIFNFSSDDVDDYIGKDVTSIVFL</sequence>
<evidence type="ECO:0000313" key="1">
    <source>
        <dbReference type="EMBL" id="MBU2950958.1"/>
    </source>
</evidence>
<evidence type="ECO:0000313" key="2">
    <source>
        <dbReference type="Proteomes" id="UP001647509"/>
    </source>
</evidence>
<proteinExistence type="predicted"/>
<keyword evidence="2" id="KW-1185">Reference proteome</keyword>